<dbReference type="AlphaFoldDB" id="A0A7C8ZT68"/>
<evidence type="ECO:0000313" key="1">
    <source>
        <dbReference type="EMBL" id="MBA4649255.1"/>
    </source>
</evidence>
<proteinExistence type="predicted"/>
<name>A0A7C8ZT68_OPUST</name>
<organism evidence="1">
    <name type="scientific">Opuntia streptacantha</name>
    <name type="common">Prickly pear cactus</name>
    <name type="synonym">Opuntia cardona</name>
    <dbReference type="NCBI Taxonomy" id="393608"/>
    <lineage>
        <taxon>Eukaryota</taxon>
        <taxon>Viridiplantae</taxon>
        <taxon>Streptophyta</taxon>
        <taxon>Embryophyta</taxon>
        <taxon>Tracheophyta</taxon>
        <taxon>Spermatophyta</taxon>
        <taxon>Magnoliopsida</taxon>
        <taxon>eudicotyledons</taxon>
        <taxon>Gunneridae</taxon>
        <taxon>Pentapetalae</taxon>
        <taxon>Caryophyllales</taxon>
        <taxon>Cactineae</taxon>
        <taxon>Cactaceae</taxon>
        <taxon>Opuntioideae</taxon>
        <taxon>Opuntia</taxon>
    </lineage>
</organism>
<accession>A0A7C8ZT68</accession>
<reference evidence="1" key="2">
    <citation type="submission" date="2020-07" db="EMBL/GenBank/DDBJ databases">
        <authorList>
            <person name="Vera ALvarez R."/>
            <person name="Arias-Moreno D.M."/>
            <person name="Jimenez-Jacinto V."/>
            <person name="Jimenez-Bremont J.F."/>
            <person name="Swaminathan K."/>
            <person name="Moose S.P."/>
            <person name="Guerrero-Gonzalez M.L."/>
            <person name="Marino-Ramirez L."/>
            <person name="Landsman D."/>
            <person name="Rodriguez-Kessler M."/>
            <person name="Delgado-Sanchez P."/>
        </authorList>
    </citation>
    <scope>NUCLEOTIDE SEQUENCE</scope>
    <source>
        <tissue evidence="1">Cladode</tissue>
    </source>
</reference>
<protein>
    <submittedName>
        <fullName evidence="1">Uncharacterized protein</fullName>
    </submittedName>
</protein>
<reference evidence="1" key="1">
    <citation type="journal article" date="2013" name="J. Plant Res.">
        <title>Effect of fungi and light on seed germination of three Opuntia species from semiarid lands of central Mexico.</title>
        <authorList>
            <person name="Delgado-Sanchez P."/>
            <person name="Jimenez-Bremont J.F."/>
            <person name="Guerrero-Gonzalez Mde L."/>
            <person name="Flores J."/>
        </authorList>
    </citation>
    <scope>NUCLEOTIDE SEQUENCE</scope>
    <source>
        <tissue evidence="1">Cladode</tissue>
    </source>
</reference>
<sequence length="109" mass="12554">MAWSSSDTLVNPLKLLEREKRRKEIQETKYNTSNHNTITVHEKEHGEAKHYPATIFHHIVISHPYLGHLNELANTSLQLFFMALSSATTTQGPFIAQHRISKIDFNFVV</sequence>
<dbReference type="EMBL" id="GISG01159395">
    <property type="protein sequence ID" value="MBA4649254.1"/>
    <property type="molecule type" value="Transcribed_RNA"/>
</dbReference>
<dbReference type="EMBL" id="GISG01159396">
    <property type="protein sequence ID" value="MBA4649255.1"/>
    <property type="molecule type" value="Transcribed_RNA"/>
</dbReference>